<evidence type="ECO:0000313" key="1">
    <source>
        <dbReference type="Proteomes" id="UP000887565"/>
    </source>
</evidence>
<evidence type="ECO:0000313" key="2">
    <source>
        <dbReference type="WBParaSite" id="nRc.2.0.1.t34311-RA"/>
    </source>
</evidence>
<proteinExistence type="predicted"/>
<sequence>MRLRKKQKNKENKNTIQKLLFNGGVVGECRGQIGSVVDDRGSCTLFGGIGPYDSRGGCKDHPGHQNERHRSCSCDHNRYYRDGRMTRYTFAIEAERADSHPEAAIAWRSMTGSQRADLLAATVAVATSSTVQRSRADAAG</sequence>
<name>A0A915K6D8_ROMCU</name>
<protein>
    <submittedName>
        <fullName evidence="2">Uncharacterized protein</fullName>
    </submittedName>
</protein>
<dbReference type="AlphaFoldDB" id="A0A915K6D8"/>
<dbReference type="Proteomes" id="UP000887565">
    <property type="component" value="Unplaced"/>
</dbReference>
<reference evidence="2" key="1">
    <citation type="submission" date="2022-11" db="UniProtKB">
        <authorList>
            <consortium name="WormBaseParasite"/>
        </authorList>
    </citation>
    <scope>IDENTIFICATION</scope>
</reference>
<organism evidence="1 2">
    <name type="scientific">Romanomermis culicivorax</name>
    <name type="common">Nematode worm</name>
    <dbReference type="NCBI Taxonomy" id="13658"/>
    <lineage>
        <taxon>Eukaryota</taxon>
        <taxon>Metazoa</taxon>
        <taxon>Ecdysozoa</taxon>
        <taxon>Nematoda</taxon>
        <taxon>Enoplea</taxon>
        <taxon>Dorylaimia</taxon>
        <taxon>Mermithida</taxon>
        <taxon>Mermithoidea</taxon>
        <taxon>Mermithidae</taxon>
        <taxon>Romanomermis</taxon>
    </lineage>
</organism>
<dbReference type="WBParaSite" id="nRc.2.0.1.t34311-RA">
    <property type="protein sequence ID" value="nRc.2.0.1.t34311-RA"/>
    <property type="gene ID" value="nRc.2.0.1.g34311"/>
</dbReference>
<accession>A0A915K6D8</accession>
<keyword evidence="1" id="KW-1185">Reference proteome</keyword>